<feature type="region of interest" description="Disordered" evidence="1">
    <location>
        <begin position="33"/>
        <end position="56"/>
    </location>
</feature>
<reference evidence="2" key="1">
    <citation type="submission" date="2018-11" db="EMBL/GenBank/DDBJ databases">
        <authorList>
            <consortium name="Pathogen Informatics"/>
        </authorList>
    </citation>
    <scope>NUCLEOTIDE SEQUENCE</scope>
</reference>
<dbReference type="AlphaFoldDB" id="A0A448XQ47"/>
<name>A0A448XQ47_9PLAT</name>
<dbReference type="Proteomes" id="UP000784294">
    <property type="component" value="Unassembled WGS sequence"/>
</dbReference>
<protein>
    <submittedName>
        <fullName evidence="2">Uncharacterized protein</fullName>
    </submittedName>
</protein>
<comment type="caution">
    <text evidence="2">The sequence shown here is derived from an EMBL/GenBank/DDBJ whole genome shotgun (WGS) entry which is preliminary data.</text>
</comment>
<keyword evidence="3" id="KW-1185">Reference proteome</keyword>
<accession>A0A448XQ47</accession>
<evidence type="ECO:0000313" key="2">
    <source>
        <dbReference type="EMBL" id="VEL42094.1"/>
    </source>
</evidence>
<feature type="compositionally biased region" description="Basic residues" evidence="1">
    <location>
        <begin position="33"/>
        <end position="46"/>
    </location>
</feature>
<evidence type="ECO:0000256" key="1">
    <source>
        <dbReference type="SAM" id="MobiDB-lite"/>
    </source>
</evidence>
<sequence>MKRYRVSGVKLWPRGRRVNLAVSQQVCGGRTHCLSKQHRPFPRRKQSSFEAGTSPTHPTPLALAALPLGSGHWWQVLACFGVAPTGLRRR</sequence>
<organism evidence="2 3">
    <name type="scientific">Protopolystoma xenopodis</name>
    <dbReference type="NCBI Taxonomy" id="117903"/>
    <lineage>
        <taxon>Eukaryota</taxon>
        <taxon>Metazoa</taxon>
        <taxon>Spiralia</taxon>
        <taxon>Lophotrochozoa</taxon>
        <taxon>Platyhelminthes</taxon>
        <taxon>Monogenea</taxon>
        <taxon>Polyopisthocotylea</taxon>
        <taxon>Polystomatidea</taxon>
        <taxon>Polystomatidae</taxon>
        <taxon>Protopolystoma</taxon>
    </lineage>
</organism>
<evidence type="ECO:0000313" key="3">
    <source>
        <dbReference type="Proteomes" id="UP000784294"/>
    </source>
</evidence>
<gene>
    <name evidence="2" type="ORF">PXEA_LOCUS35534</name>
</gene>
<dbReference type="EMBL" id="CAAALY010272562">
    <property type="protein sequence ID" value="VEL42094.1"/>
    <property type="molecule type" value="Genomic_DNA"/>
</dbReference>
<proteinExistence type="predicted"/>